<protein>
    <submittedName>
        <fullName evidence="1">Uncharacterized protein</fullName>
    </submittedName>
</protein>
<accession>A0A481Z7W9</accession>
<proteinExistence type="predicted"/>
<organism evidence="1">
    <name type="scientific">Pithovirus LCPAC202</name>
    <dbReference type="NCBI Taxonomy" id="2506592"/>
    <lineage>
        <taxon>Viruses</taxon>
        <taxon>Pithoviruses</taxon>
    </lineage>
</organism>
<evidence type="ECO:0000313" key="1">
    <source>
        <dbReference type="EMBL" id="QBK91219.1"/>
    </source>
</evidence>
<reference evidence="1" key="1">
    <citation type="journal article" date="2019" name="MBio">
        <title>Virus Genomes from Deep Sea Sediments Expand the Ocean Megavirome and Support Independent Origins of Viral Gigantism.</title>
        <authorList>
            <person name="Backstrom D."/>
            <person name="Yutin N."/>
            <person name="Jorgensen S.L."/>
            <person name="Dharamshi J."/>
            <person name="Homa F."/>
            <person name="Zaremba-Niedwiedzka K."/>
            <person name="Spang A."/>
            <person name="Wolf Y.I."/>
            <person name="Koonin E.V."/>
            <person name="Ettema T.J."/>
        </authorList>
    </citation>
    <scope>NUCLEOTIDE SEQUENCE</scope>
</reference>
<sequence length="189" mass="21833">MDYRMLEYEHKLKRNFTSTNQNGSTRFETSRSFKLNKSDRYKIVLPKHDKSDKYEIVRPKHEDKEQSYTVSIKFDFSEHKISIQTPQSTPDGRTTDGYVAEIRHHIFEDSMLYDTLNDPVIQPSEINRSTQSGATKISIKKSQDDDLIIDFDISPGVMAIGSMTIRLDSLSPSHQMGNDFAIKNKSDYN</sequence>
<name>A0A481Z7W9_9VIRU</name>
<dbReference type="EMBL" id="MK500515">
    <property type="protein sequence ID" value="QBK91219.1"/>
    <property type="molecule type" value="Genomic_DNA"/>
</dbReference>
<gene>
    <name evidence="1" type="ORF">LCPAC202_01930</name>
</gene>